<accession>A0AAQ1GJU4</accession>
<dbReference type="PANTHER" id="PTHR43420">
    <property type="entry name" value="ACETYLTRANSFERASE"/>
    <property type="match status" value="1"/>
</dbReference>
<dbReference type="Proteomes" id="UP000183529">
    <property type="component" value="Unassembled WGS sequence"/>
</dbReference>
<keyword evidence="2" id="KW-0012">Acyltransferase</keyword>
<evidence type="ECO:0000256" key="2">
    <source>
        <dbReference type="ARBA" id="ARBA00023315"/>
    </source>
</evidence>
<sequence>MKEYAVQTWGTWIPEPPENFRPEIHEIIQYDGDEIGCMAVVAEEGVLSLEKLYILPAFQGRGIGTWLLTRLIERAHACNKPIRLRVLRVNPARRLYERNGFLIDSSSDVRHFMSYPVNNS</sequence>
<dbReference type="Gene3D" id="3.40.630.30">
    <property type="match status" value="1"/>
</dbReference>
<dbReference type="PANTHER" id="PTHR43420:SF44">
    <property type="entry name" value="ACETYLTRANSFERASE YPEA"/>
    <property type="match status" value="1"/>
</dbReference>
<dbReference type="InterPro" id="IPR000182">
    <property type="entry name" value="GNAT_dom"/>
</dbReference>
<dbReference type="CDD" id="cd04301">
    <property type="entry name" value="NAT_SF"/>
    <property type="match status" value="1"/>
</dbReference>
<name>A0AAQ1GJU4_9BURK</name>
<dbReference type="InterPro" id="IPR050680">
    <property type="entry name" value="YpeA/RimI_acetyltransf"/>
</dbReference>
<organism evidence="4 5">
    <name type="scientific">Paraburkholderia tropica</name>
    <dbReference type="NCBI Taxonomy" id="92647"/>
    <lineage>
        <taxon>Bacteria</taxon>
        <taxon>Pseudomonadati</taxon>
        <taxon>Pseudomonadota</taxon>
        <taxon>Betaproteobacteria</taxon>
        <taxon>Burkholderiales</taxon>
        <taxon>Burkholderiaceae</taxon>
        <taxon>Paraburkholderia</taxon>
    </lineage>
</organism>
<evidence type="ECO:0000259" key="3">
    <source>
        <dbReference type="PROSITE" id="PS51186"/>
    </source>
</evidence>
<reference evidence="4 5" key="1">
    <citation type="submission" date="2016-10" db="EMBL/GenBank/DDBJ databases">
        <authorList>
            <person name="Varghese N."/>
            <person name="Submissions S."/>
        </authorList>
    </citation>
    <scope>NUCLEOTIDE SEQUENCE [LARGE SCALE GENOMIC DNA]</scope>
    <source>
        <strain evidence="4 5">LMG 22274</strain>
    </source>
</reference>
<dbReference type="InterPro" id="IPR016181">
    <property type="entry name" value="Acyl_CoA_acyltransferase"/>
</dbReference>
<protein>
    <submittedName>
        <fullName evidence="4">Acetyltransferase (GNAT) domain-containing protein</fullName>
    </submittedName>
</protein>
<dbReference type="AlphaFoldDB" id="A0AAQ1GJU4"/>
<dbReference type="Pfam" id="PF13508">
    <property type="entry name" value="Acetyltransf_7"/>
    <property type="match status" value="1"/>
</dbReference>
<dbReference type="PROSITE" id="PS51186">
    <property type="entry name" value="GNAT"/>
    <property type="match status" value="1"/>
</dbReference>
<keyword evidence="1" id="KW-0808">Transferase</keyword>
<dbReference type="EMBL" id="FNZM01000015">
    <property type="protein sequence ID" value="SEK05935.1"/>
    <property type="molecule type" value="Genomic_DNA"/>
</dbReference>
<gene>
    <name evidence="4" type="ORF">SAMN05216550_11518</name>
</gene>
<dbReference type="GO" id="GO:0016747">
    <property type="term" value="F:acyltransferase activity, transferring groups other than amino-acyl groups"/>
    <property type="evidence" value="ECO:0007669"/>
    <property type="project" value="InterPro"/>
</dbReference>
<comment type="caution">
    <text evidence="4">The sequence shown here is derived from an EMBL/GenBank/DDBJ whole genome shotgun (WGS) entry which is preliminary data.</text>
</comment>
<evidence type="ECO:0000313" key="5">
    <source>
        <dbReference type="Proteomes" id="UP000183529"/>
    </source>
</evidence>
<proteinExistence type="predicted"/>
<evidence type="ECO:0000313" key="4">
    <source>
        <dbReference type="EMBL" id="SEK05935.1"/>
    </source>
</evidence>
<dbReference type="SUPFAM" id="SSF55729">
    <property type="entry name" value="Acyl-CoA N-acyltransferases (Nat)"/>
    <property type="match status" value="1"/>
</dbReference>
<feature type="domain" description="N-acetyltransferase" evidence="3">
    <location>
        <begin position="1"/>
        <end position="118"/>
    </location>
</feature>
<evidence type="ECO:0000256" key="1">
    <source>
        <dbReference type="ARBA" id="ARBA00022679"/>
    </source>
</evidence>